<name>A0A9N9ZH60_9HYPO</name>
<dbReference type="EMBL" id="CABFOC020000054">
    <property type="protein sequence ID" value="CAH0055273.1"/>
    <property type="molecule type" value="Genomic_DNA"/>
</dbReference>
<keyword evidence="1" id="KW-1133">Transmembrane helix</keyword>
<proteinExistence type="predicted"/>
<gene>
    <name evidence="2" type="ORF">CSOL1703_00017179</name>
</gene>
<comment type="caution">
    <text evidence="2">The sequence shown here is derived from an EMBL/GenBank/DDBJ whole genome shotgun (WGS) entry which is preliminary data.</text>
</comment>
<sequence length="49" mass="5801">MFMIIINKEGWWKWLLVVEYIEVILAIILVMILNTLAPLELAYMTLFTS</sequence>
<organism evidence="2 3">
    <name type="scientific">Clonostachys solani</name>
    <dbReference type="NCBI Taxonomy" id="160281"/>
    <lineage>
        <taxon>Eukaryota</taxon>
        <taxon>Fungi</taxon>
        <taxon>Dikarya</taxon>
        <taxon>Ascomycota</taxon>
        <taxon>Pezizomycotina</taxon>
        <taxon>Sordariomycetes</taxon>
        <taxon>Hypocreomycetidae</taxon>
        <taxon>Hypocreales</taxon>
        <taxon>Bionectriaceae</taxon>
        <taxon>Clonostachys</taxon>
    </lineage>
</organism>
<protein>
    <submittedName>
        <fullName evidence="2">Uncharacterized protein</fullName>
    </submittedName>
</protein>
<keyword evidence="1" id="KW-0472">Membrane</keyword>
<keyword evidence="3" id="KW-1185">Reference proteome</keyword>
<feature type="transmembrane region" description="Helical" evidence="1">
    <location>
        <begin position="12"/>
        <end position="37"/>
    </location>
</feature>
<evidence type="ECO:0000313" key="2">
    <source>
        <dbReference type="EMBL" id="CAH0055273.1"/>
    </source>
</evidence>
<feature type="non-terminal residue" evidence="2">
    <location>
        <position position="49"/>
    </location>
</feature>
<evidence type="ECO:0000313" key="3">
    <source>
        <dbReference type="Proteomes" id="UP000775872"/>
    </source>
</evidence>
<evidence type="ECO:0000256" key="1">
    <source>
        <dbReference type="SAM" id="Phobius"/>
    </source>
</evidence>
<accession>A0A9N9ZH60</accession>
<dbReference type="AlphaFoldDB" id="A0A9N9ZH60"/>
<dbReference type="Proteomes" id="UP000775872">
    <property type="component" value="Unassembled WGS sequence"/>
</dbReference>
<keyword evidence="1" id="KW-0812">Transmembrane</keyword>
<reference evidence="2" key="1">
    <citation type="submission" date="2021-10" db="EMBL/GenBank/DDBJ databases">
        <authorList>
            <person name="Piombo E."/>
        </authorList>
    </citation>
    <scope>NUCLEOTIDE SEQUENCE</scope>
</reference>